<organism evidence="1">
    <name type="scientific">Lygus hesperus</name>
    <name type="common">Western plant bug</name>
    <dbReference type="NCBI Taxonomy" id="30085"/>
    <lineage>
        <taxon>Eukaryota</taxon>
        <taxon>Metazoa</taxon>
        <taxon>Ecdysozoa</taxon>
        <taxon>Arthropoda</taxon>
        <taxon>Hexapoda</taxon>
        <taxon>Insecta</taxon>
        <taxon>Pterygota</taxon>
        <taxon>Neoptera</taxon>
        <taxon>Paraneoptera</taxon>
        <taxon>Hemiptera</taxon>
        <taxon>Heteroptera</taxon>
        <taxon>Panheteroptera</taxon>
        <taxon>Cimicomorpha</taxon>
        <taxon>Miridae</taxon>
        <taxon>Mirini</taxon>
        <taxon>Lygus</taxon>
    </lineage>
</organism>
<protein>
    <submittedName>
        <fullName evidence="1">Serine hydroxymethyltransferase 1</fullName>
    </submittedName>
</protein>
<accession>A0A0A9YC92</accession>
<evidence type="ECO:0000313" key="1">
    <source>
        <dbReference type="EMBL" id="JAG30692.1"/>
    </source>
</evidence>
<sequence length="113" mass="12127">MALRRLLSSSLQNFSPALARVVERLASSLTGRTNVHLCSDKNYDTDLVHTGGVGHRKVREVGDLGGCGKSKAGLNTFMSSDMDEDGASLGLLRTPTTITPSTTGMWEEVELEC</sequence>
<evidence type="ECO:0000313" key="2">
    <source>
        <dbReference type="EMBL" id="JAQ15915.1"/>
    </source>
</evidence>
<gene>
    <name evidence="1" type="primary">glyA1</name>
    <name evidence="1" type="ORF">CM83_22664</name>
    <name evidence="2" type="ORF">g.96342</name>
</gene>
<dbReference type="AlphaFoldDB" id="A0A0A9YC92"/>
<keyword evidence="1" id="KW-0489">Methyltransferase</keyword>
<dbReference type="EMBL" id="GBHO01012912">
    <property type="protein sequence ID" value="JAG30692.1"/>
    <property type="molecule type" value="Transcribed_RNA"/>
</dbReference>
<reference evidence="2" key="3">
    <citation type="journal article" date="2016" name="Gigascience">
        <title>De novo construction of an expanded transcriptome assembly for the western tarnished plant bug, Lygus hesperus.</title>
        <authorList>
            <person name="Tassone E.E."/>
            <person name="Geib S.M."/>
            <person name="Hall B."/>
            <person name="Fabrick J.A."/>
            <person name="Brent C.S."/>
            <person name="Hull J.J."/>
        </authorList>
    </citation>
    <scope>NUCLEOTIDE SEQUENCE</scope>
</reference>
<dbReference type="EMBL" id="GDHC01002714">
    <property type="protein sequence ID" value="JAQ15915.1"/>
    <property type="molecule type" value="Transcribed_RNA"/>
</dbReference>
<proteinExistence type="predicted"/>
<reference evidence="1" key="1">
    <citation type="journal article" date="2014" name="PLoS ONE">
        <title>Transcriptome-Based Identification of ABC Transporters in the Western Tarnished Plant Bug Lygus hesperus.</title>
        <authorList>
            <person name="Hull J.J."/>
            <person name="Chaney K."/>
            <person name="Geib S.M."/>
            <person name="Fabrick J.A."/>
            <person name="Brent C.S."/>
            <person name="Walsh D."/>
            <person name="Lavine L.C."/>
        </authorList>
    </citation>
    <scope>NUCLEOTIDE SEQUENCE</scope>
</reference>
<dbReference type="GO" id="GO:0032259">
    <property type="term" value="P:methylation"/>
    <property type="evidence" value="ECO:0007669"/>
    <property type="project" value="UniProtKB-KW"/>
</dbReference>
<keyword evidence="1" id="KW-0808">Transferase</keyword>
<reference evidence="1" key="2">
    <citation type="submission" date="2014-07" db="EMBL/GenBank/DDBJ databases">
        <authorList>
            <person name="Hull J."/>
        </authorList>
    </citation>
    <scope>NUCLEOTIDE SEQUENCE</scope>
</reference>
<name>A0A0A9YC92_LYGHE</name>
<dbReference type="GO" id="GO:0008168">
    <property type="term" value="F:methyltransferase activity"/>
    <property type="evidence" value="ECO:0007669"/>
    <property type="project" value="UniProtKB-KW"/>
</dbReference>